<sequence length="408" mass="45191">MRTVDDSPLYSADFFADQDPWAYLNELRTESPVSLHRRADGYEFYALTTYEDVRDAYIDHVNLSSSYGTMIDGSFIPQEDTASGRMLIVADEPAHGRIKKPVKQSGFNRGMIESIGRTVSRNIATSLNGLSVGDHIDFTTHVAPELPKGVLEVLFGVGPADAAELLQATRTMIGYRDANYSGAAPLDSLVDAQQEILDFIDDLIGQRQRTGDDSDMIGFLASCVSRGEMTRDVALLNGLNVAVGGNETTPHTASLSIHTIDAHPDEWSKVTSGEADLDLATEEFLRWTSTNTYVQRLSLNEVSFGEATIPPRSFVTLWNMAANRDPDVFDRPDEFVIDRPHNRQIAFGAGVHRCIGAPVATLEIKMFLDALRSWDKEFAVLEPPRRLRSNFMLGFTELQVEVIPARKS</sequence>
<comment type="caution">
    <text evidence="3">The sequence shown here is derived from an EMBL/GenBank/DDBJ whole genome shotgun (WGS) entry which is preliminary data.</text>
</comment>
<dbReference type="GO" id="GO:0020037">
    <property type="term" value="F:heme binding"/>
    <property type="evidence" value="ECO:0007669"/>
    <property type="project" value="InterPro"/>
</dbReference>
<organism evidence="3 4">
    <name type="scientific">Yimella lutea</name>
    <dbReference type="NCBI Taxonomy" id="587872"/>
    <lineage>
        <taxon>Bacteria</taxon>
        <taxon>Bacillati</taxon>
        <taxon>Actinomycetota</taxon>
        <taxon>Actinomycetes</taxon>
        <taxon>Micrococcales</taxon>
        <taxon>Dermacoccaceae</taxon>
        <taxon>Yimella</taxon>
    </lineage>
</organism>
<dbReference type="PROSITE" id="PS00086">
    <property type="entry name" value="CYTOCHROME_P450"/>
    <property type="match status" value="1"/>
</dbReference>
<dbReference type="AlphaFoldDB" id="A0A542EGM5"/>
<protein>
    <submittedName>
        <fullName evidence="3">Cytochrome P450</fullName>
    </submittedName>
</protein>
<dbReference type="GO" id="GO:0036199">
    <property type="term" value="F:cholest-4-en-3-one 26-monooxygenase activity"/>
    <property type="evidence" value="ECO:0007669"/>
    <property type="project" value="TreeGrafter"/>
</dbReference>
<dbReference type="EMBL" id="VFMO01000001">
    <property type="protein sequence ID" value="TQJ14492.1"/>
    <property type="molecule type" value="Genomic_DNA"/>
</dbReference>
<name>A0A542EGM5_9MICO</name>
<dbReference type="GO" id="GO:0008395">
    <property type="term" value="F:steroid hydroxylase activity"/>
    <property type="evidence" value="ECO:0007669"/>
    <property type="project" value="TreeGrafter"/>
</dbReference>
<evidence type="ECO:0000313" key="4">
    <source>
        <dbReference type="Proteomes" id="UP000320806"/>
    </source>
</evidence>
<dbReference type="SUPFAM" id="SSF48264">
    <property type="entry name" value="Cytochrome P450"/>
    <property type="match status" value="1"/>
</dbReference>
<proteinExistence type="inferred from homology"/>
<keyword evidence="2" id="KW-0408">Iron</keyword>
<dbReference type="PANTHER" id="PTHR46696:SF4">
    <property type="entry name" value="BIOTIN BIOSYNTHESIS CYTOCHROME P450"/>
    <property type="match status" value="1"/>
</dbReference>
<evidence type="ECO:0000256" key="1">
    <source>
        <dbReference type="ARBA" id="ARBA00010617"/>
    </source>
</evidence>
<keyword evidence="2" id="KW-0349">Heme</keyword>
<keyword evidence="4" id="KW-1185">Reference proteome</keyword>
<keyword evidence="2" id="KW-0560">Oxidoreductase</keyword>
<dbReference type="PRINTS" id="PR00359">
    <property type="entry name" value="BP450"/>
</dbReference>
<keyword evidence="2" id="KW-0479">Metal-binding</keyword>
<gene>
    <name evidence="3" type="ORF">FB459_1958</name>
</gene>
<evidence type="ECO:0000256" key="2">
    <source>
        <dbReference type="RuleBase" id="RU000461"/>
    </source>
</evidence>
<evidence type="ECO:0000313" key="3">
    <source>
        <dbReference type="EMBL" id="TQJ14492.1"/>
    </source>
</evidence>
<dbReference type="RefSeq" id="WP_141928295.1">
    <property type="nucleotide sequence ID" value="NZ_BAABCI010000029.1"/>
</dbReference>
<dbReference type="GO" id="GO:0005506">
    <property type="term" value="F:iron ion binding"/>
    <property type="evidence" value="ECO:0007669"/>
    <property type="project" value="InterPro"/>
</dbReference>
<dbReference type="Gene3D" id="1.10.630.10">
    <property type="entry name" value="Cytochrome P450"/>
    <property type="match status" value="1"/>
</dbReference>
<accession>A0A542EGM5</accession>
<reference evidence="3 4" key="1">
    <citation type="submission" date="2019-06" db="EMBL/GenBank/DDBJ databases">
        <title>Sequencing the genomes of 1000 actinobacteria strains.</title>
        <authorList>
            <person name="Klenk H.-P."/>
        </authorList>
    </citation>
    <scope>NUCLEOTIDE SEQUENCE [LARGE SCALE GENOMIC DNA]</scope>
    <source>
        <strain evidence="3 4">DSM 19828</strain>
    </source>
</reference>
<dbReference type="OrthoDB" id="502624at2"/>
<dbReference type="InterPro" id="IPR017972">
    <property type="entry name" value="Cyt_P450_CS"/>
</dbReference>
<dbReference type="InterPro" id="IPR036396">
    <property type="entry name" value="Cyt_P450_sf"/>
</dbReference>
<dbReference type="InterPro" id="IPR001128">
    <property type="entry name" value="Cyt_P450"/>
</dbReference>
<dbReference type="InterPro" id="IPR002397">
    <property type="entry name" value="Cyt_P450_B"/>
</dbReference>
<dbReference type="PANTHER" id="PTHR46696">
    <property type="entry name" value="P450, PUTATIVE (EUROFUNG)-RELATED"/>
    <property type="match status" value="1"/>
</dbReference>
<dbReference type="GO" id="GO:0006707">
    <property type="term" value="P:cholesterol catabolic process"/>
    <property type="evidence" value="ECO:0007669"/>
    <property type="project" value="TreeGrafter"/>
</dbReference>
<keyword evidence="2" id="KW-0503">Monooxygenase</keyword>
<dbReference type="Pfam" id="PF00067">
    <property type="entry name" value="p450"/>
    <property type="match status" value="1"/>
</dbReference>
<dbReference type="Proteomes" id="UP000320806">
    <property type="component" value="Unassembled WGS sequence"/>
</dbReference>
<comment type="similarity">
    <text evidence="1 2">Belongs to the cytochrome P450 family.</text>
</comment>